<protein>
    <submittedName>
        <fullName evidence="2">Uncharacterized protein</fullName>
    </submittedName>
</protein>
<dbReference type="AlphaFoldDB" id="A0A3M8LMV8"/>
<dbReference type="Proteomes" id="UP000279859">
    <property type="component" value="Unassembled WGS sequence"/>
</dbReference>
<comment type="caution">
    <text evidence="2">The sequence shown here is derived from an EMBL/GenBank/DDBJ whole genome shotgun (WGS) entry which is preliminary data.</text>
</comment>
<proteinExistence type="predicted"/>
<dbReference type="RefSeq" id="WP_123044761.1">
    <property type="nucleotide sequence ID" value="NZ_RDSR01000003.1"/>
</dbReference>
<organism evidence="2 3">
    <name type="scientific">Cryobacterium tepidiphilum</name>
    <dbReference type="NCBI Taxonomy" id="2486026"/>
    <lineage>
        <taxon>Bacteria</taxon>
        <taxon>Bacillati</taxon>
        <taxon>Actinomycetota</taxon>
        <taxon>Actinomycetes</taxon>
        <taxon>Micrococcales</taxon>
        <taxon>Microbacteriaceae</taxon>
        <taxon>Cryobacterium</taxon>
    </lineage>
</organism>
<evidence type="ECO:0000313" key="3">
    <source>
        <dbReference type="Proteomes" id="UP000279859"/>
    </source>
</evidence>
<dbReference type="OrthoDB" id="4981117at2"/>
<gene>
    <name evidence="2" type="ORF">EEJ31_02740</name>
</gene>
<feature type="region of interest" description="Disordered" evidence="1">
    <location>
        <begin position="78"/>
        <end position="100"/>
    </location>
</feature>
<name>A0A3M8LMV8_9MICO</name>
<evidence type="ECO:0000313" key="2">
    <source>
        <dbReference type="EMBL" id="RNE66721.1"/>
    </source>
</evidence>
<dbReference type="EMBL" id="RDSR01000003">
    <property type="protein sequence ID" value="RNE66721.1"/>
    <property type="molecule type" value="Genomic_DNA"/>
</dbReference>
<accession>A0A3M8LMV8</accession>
<sequence length="100" mass="11332">MSTARTLTGRAGAKERAKAEPTCGRCGYRTRLVPNPYYGAGLAVHRYLRVCRRCPWTVIVKENPLPLTVPVNVTEETIDDKPVQQPSRRWPSLWSHREAS</sequence>
<evidence type="ECO:0000256" key="1">
    <source>
        <dbReference type="SAM" id="MobiDB-lite"/>
    </source>
</evidence>
<keyword evidence="3" id="KW-1185">Reference proteome</keyword>
<reference evidence="2 3" key="1">
    <citation type="submission" date="2018-11" db="EMBL/GenBank/DDBJ databases">
        <title>Cryobacterium sp. nov., isolated from rhizosphere soil of lettuce.</title>
        <authorList>
            <person name="Wang Y."/>
        </authorList>
    </citation>
    <scope>NUCLEOTIDE SEQUENCE [LARGE SCALE GENOMIC DNA]</scope>
    <source>
        <strain evidence="2 3">NEAU-85</strain>
    </source>
</reference>